<sequence length="184" mass="20242">MMRLKVLGAVVCAATALASAPKADAYSIDCAILLCLAGGFPASAECTAARAEMIRRVTPWPIEPPLQLWNCPMRASGMPPIPNLGSDGLTDDIRGYRDGIEVYHVNYRGQRNSEGIEINDSTQRGVYDTEGQFRWVGIRLGNTPAWVQDRVGYRGGEQAGTRRGIVMRTRDHTGQVSEVIWQTY</sequence>
<evidence type="ECO:0000313" key="2">
    <source>
        <dbReference type="EMBL" id="MFD1483395.1"/>
    </source>
</evidence>
<feature type="chain" id="PRO_5047069498" description="DUF2147 domain-containing protein" evidence="1">
    <location>
        <begin position="19"/>
        <end position="184"/>
    </location>
</feature>
<dbReference type="RefSeq" id="WP_131573814.1">
    <property type="nucleotide sequence ID" value="NZ_CBCSAJ010000076.1"/>
</dbReference>
<keyword evidence="1" id="KW-0732">Signal</keyword>
<accession>A0ABW4E0H8</accession>
<keyword evidence="3" id="KW-1185">Reference proteome</keyword>
<reference evidence="3" key="1">
    <citation type="journal article" date="2019" name="Int. J. Syst. Evol. Microbiol.">
        <title>The Global Catalogue of Microorganisms (GCM) 10K type strain sequencing project: providing services to taxonomists for standard genome sequencing and annotation.</title>
        <authorList>
            <consortium name="The Broad Institute Genomics Platform"/>
            <consortium name="The Broad Institute Genome Sequencing Center for Infectious Disease"/>
            <person name="Wu L."/>
            <person name="Ma J."/>
        </authorList>
    </citation>
    <scope>NUCLEOTIDE SEQUENCE [LARGE SCALE GENOMIC DNA]</scope>
    <source>
        <strain evidence="3">CCM 8875</strain>
    </source>
</reference>
<evidence type="ECO:0000313" key="3">
    <source>
        <dbReference type="Proteomes" id="UP001597302"/>
    </source>
</evidence>
<feature type="signal peptide" evidence="1">
    <location>
        <begin position="1"/>
        <end position="18"/>
    </location>
</feature>
<proteinExistence type="predicted"/>
<dbReference type="Proteomes" id="UP001597302">
    <property type="component" value="Unassembled WGS sequence"/>
</dbReference>
<organism evidence="2 3">
    <name type="scientific">Paracoccus nototheniae</name>
    <dbReference type="NCBI Taxonomy" id="2489002"/>
    <lineage>
        <taxon>Bacteria</taxon>
        <taxon>Pseudomonadati</taxon>
        <taxon>Pseudomonadota</taxon>
        <taxon>Alphaproteobacteria</taxon>
        <taxon>Rhodobacterales</taxon>
        <taxon>Paracoccaceae</taxon>
        <taxon>Paracoccus</taxon>
    </lineage>
</organism>
<comment type="caution">
    <text evidence="2">The sequence shown here is derived from an EMBL/GenBank/DDBJ whole genome shotgun (WGS) entry which is preliminary data.</text>
</comment>
<evidence type="ECO:0000256" key="1">
    <source>
        <dbReference type="SAM" id="SignalP"/>
    </source>
</evidence>
<name>A0ABW4E0H8_9RHOB</name>
<gene>
    <name evidence="2" type="ORF">ACFQ5P_19045</name>
</gene>
<dbReference type="EMBL" id="JBHTOQ010000052">
    <property type="protein sequence ID" value="MFD1483395.1"/>
    <property type="molecule type" value="Genomic_DNA"/>
</dbReference>
<protein>
    <recommendedName>
        <fullName evidence="4">DUF2147 domain-containing protein</fullName>
    </recommendedName>
</protein>
<evidence type="ECO:0008006" key="4">
    <source>
        <dbReference type="Google" id="ProtNLM"/>
    </source>
</evidence>